<comment type="caution">
    <text evidence="2">The sequence shown here is derived from an EMBL/GenBank/DDBJ whole genome shotgun (WGS) entry which is preliminary data.</text>
</comment>
<accession>A0AAV8QJP5</accession>
<evidence type="ECO:0000313" key="2">
    <source>
        <dbReference type="EMBL" id="KAJ8471274.1"/>
    </source>
</evidence>
<gene>
    <name evidence="2" type="ORF">OPV22_025617</name>
</gene>
<name>A0AAV8QJP5_ENSVE</name>
<organism evidence="2 3">
    <name type="scientific">Ensete ventricosum</name>
    <name type="common">Abyssinian banana</name>
    <name type="synonym">Musa ensete</name>
    <dbReference type="NCBI Taxonomy" id="4639"/>
    <lineage>
        <taxon>Eukaryota</taxon>
        <taxon>Viridiplantae</taxon>
        <taxon>Streptophyta</taxon>
        <taxon>Embryophyta</taxon>
        <taxon>Tracheophyta</taxon>
        <taxon>Spermatophyta</taxon>
        <taxon>Magnoliopsida</taxon>
        <taxon>Liliopsida</taxon>
        <taxon>Zingiberales</taxon>
        <taxon>Musaceae</taxon>
        <taxon>Ensete</taxon>
    </lineage>
</organism>
<dbReference type="AlphaFoldDB" id="A0AAV8QJP5"/>
<evidence type="ECO:0000313" key="3">
    <source>
        <dbReference type="Proteomes" id="UP001222027"/>
    </source>
</evidence>
<dbReference type="EMBL" id="JAQQAF010000007">
    <property type="protein sequence ID" value="KAJ8471274.1"/>
    <property type="molecule type" value="Genomic_DNA"/>
</dbReference>
<sequence length="84" mass="9761">MKEYIGFMMGRYVQRNRTIQVGDSDNVQIWSRKQAAALDPIFAPRSPQRYCKKRSNKEGIKSKSAQLHGNHDEEKLNASRMSYL</sequence>
<feature type="region of interest" description="Disordered" evidence="1">
    <location>
        <begin position="47"/>
        <end position="84"/>
    </location>
</feature>
<reference evidence="2 3" key="1">
    <citation type="submission" date="2022-12" db="EMBL/GenBank/DDBJ databases">
        <title>Chromosome-scale assembly of the Ensete ventricosum genome.</title>
        <authorList>
            <person name="Dussert Y."/>
            <person name="Stocks J."/>
            <person name="Wendawek A."/>
            <person name="Woldeyes F."/>
            <person name="Nichols R.A."/>
            <person name="Borrell J.S."/>
        </authorList>
    </citation>
    <scope>NUCLEOTIDE SEQUENCE [LARGE SCALE GENOMIC DNA]</scope>
    <source>
        <strain evidence="3">cv. Maze</strain>
        <tissue evidence="2">Seeds</tissue>
    </source>
</reference>
<protein>
    <submittedName>
        <fullName evidence="2">Uncharacterized protein</fullName>
    </submittedName>
</protein>
<evidence type="ECO:0000256" key="1">
    <source>
        <dbReference type="SAM" id="MobiDB-lite"/>
    </source>
</evidence>
<proteinExistence type="predicted"/>
<dbReference type="Proteomes" id="UP001222027">
    <property type="component" value="Unassembled WGS sequence"/>
</dbReference>
<keyword evidence="3" id="KW-1185">Reference proteome</keyword>